<dbReference type="PANTHER" id="PTHR13510:SF44">
    <property type="entry name" value="RABENOSYN-5"/>
    <property type="match status" value="1"/>
</dbReference>
<keyword evidence="2 4" id="KW-0863">Zinc-finger</keyword>
<feature type="compositionally biased region" description="Polar residues" evidence="5">
    <location>
        <begin position="423"/>
        <end position="433"/>
    </location>
</feature>
<dbReference type="Proteomes" id="UP000294530">
    <property type="component" value="Unassembled WGS sequence"/>
</dbReference>
<dbReference type="InterPro" id="IPR000306">
    <property type="entry name" value="Znf_FYVE"/>
</dbReference>
<feature type="region of interest" description="Disordered" evidence="5">
    <location>
        <begin position="745"/>
        <end position="785"/>
    </location>
</feature>
<keyword evidence="9" id="KW-1185">Reference proteome</keyword>
<feature type="region of interest" description="Disordered" evidence="5">
    <location>
        <begin position="966"/>
        <end position="985"/>
    </location>
</feature>
<dbReference type="PROSITE" id="PS50178">
    <property type="entry name" value="ZF_FYVE"/>
    <property type="match status" value="1"/>
</dbReference>
<dbReference type="Gene3D" id="3.30.530.20">
    <property type="match status" value="1"/>
</dbReference>
<dbReference type="GeneID" id="94346402"/>
<feature type="domain" description="START" evidence="7">
    <location>
        <begin position="75"/>
        <end position="299"/>
    </location>
</feature>
<evidence type="ECO:0000256" key="1">
    <source>
        <dbReference type="ARBA" id="ARBA00022723"/>
    </source>
</evidence>
<dbReference type="InterPro" id="IPR052727">
    <property type="entry name" value="Rab4/Rab5_effector"/>
</dbReference>
<dbReference type="SUPFAM" id="SSF57903">
    <property type="entry name" value="FYVE/PHD zinc finger"/>
    <property type="match status" value="1"/>
</dbReference>
<dbReference type="PANTHER" id="PTHR13510">
    <property type="entry name" value="FYVE-FINGER-CONTAINING RAB5 EFFECTOR PROTEIN RABENOSYN-5-RELATED"/>
    <property type="match status" value="1"/>
</dbReference>
<sequence length="985" mass="109311">MARGLSLSRVAGTSASTASNNSSSGPSRVWTPLRENHFEPPLLSARERAYLVRKSCEAAQSLVERARSVSGPVAWRYVEKANGVQIYTGSLRSTASGTALSTATMCGVTSVPGTVTEVASLFQLGSTRQMKEFARAHREWFYDGIVLHTLAARTKEKPFHQVTAKWMVMQMPPGVAHRDFCYLECQDKFMDARGRKGWVLGQHSIKLPGCDDLKREFGLVRGSLYHSGFVVVESEERAGHVDVIHVVQLNLKDHTAMTPTLLQSRVMFVAQVRNMMRSKRLNEQRYLSDLELVPRKYRSRCAVCQDSFSLLLLRKFNCRKCGEVVCAACSKEFPIAHRSFSATNGGDEVRKLRICMHCFQVITNASKPTSALVEPPHSSAMSASFLGYHDDDQRAVRVGGALGVGTEDAPQIFLQSMRRPKPLQSQMSRTSPIPSFKMDYQPSNSRHRTREGLDGSLHQRSQSSERQSYEYGPYRDSQVLRSSEFQFSQSLSLDDPIARGEGCFTLRMPGAAVPTSPASIFDRPVNGRSQHEASSQQSRDMSNFSRLQMLSSRERLEQLQRQDNLMSSSTNDQRMPDAYMSALEQASRDKLDFDMPSLMYQGPSSDFSAFSATMDDHSGMPSDFGQTLDDPNGPPPLDMSALTSAASRIRIGFDSMSMDAMLPTASKDGGSERKYYPLPDQYRESTSSSVASIDIDTYDDDLGPFVRIPPIVERLNQENGRSVEQELFNMPPAVVSIKSRMNAVRIRDTDDDSDTSMGASDDEEERRANAMLVSSPHEQIDGCSTEETKVQDFSATLALPSFFSSGRKARRSSRESPLPSKVLTDSQQETAFASNAQGMKHMHKGDDEDLNVYEQHLQHSKAGNLIDYQIHSNEQPAMRVEGEVSRDFNDHGQGLLEGKDDKSLDEKSFDDLGCDLTFPDAHLRQSNYRDIGQSHDIGEQKFEGELPVDLSFPSARGSSICSMDLDSATPPVTSLPAVPSLKDAA</sequence>
<accession>A0A976IBS4</accession>
<dbReference type="SMART" id="SM00064">
    <property type="entry name" value="FYVE"/>
    <property type="match status" value="1"/>
</dbReference>
<evidence type="ECO:0000313" key="8">
    <source>
        <dbReference type="EMBL" id="TDH66002.1"/>
    </source>
</evidence>
<protein>
    <recommendedName>
        <fullName evidence="10">FYVE-type domain-containing protein</fullName>
    </recommendedName>
</protein>
<proteinExistence type="predicted"/>
<evidence type="ECO:0000256" key="2">
    <source>
        <dbReference type="ARBA" id="ARBA00022771"/>
    </source>
</evidence>
<dbReference type="SUPFAM" id="SSF55961">
    <property type="entry name" value="Bet v1-like"/>
    <property type="match status" value="1"/>
</dbReference>
<evidence type="ECO:0000259" key="7">
    <source>
        <dbReference type="PROSITE" id="PS50848"/>
    </source>
</evidence>
<dbReference type="KEGG" id="blac:94346402"/>
<comment type="caution">
    <text evidence="8">The sequence shown here is derived from an EMBL/GenBank/DDBJ whole genome shotgun (WGS) entry which is preliminary data.</text>
</comment>
<feature type="domain" description="FYVE-type" evidence="6">
    <location>
        <begin position="295"/>
        <end position="363"/>
    </location>
</feature>
<evidence type="ECO:0000256" key="5">
    <source>
        <dbReference type="SAM" id="MobiDB-lite"/>
    </source>
</evidence>
<dbReference type="RefSeq" id="XP_067815501.1">
    <property type="nucleotide sequence ID" value="XM_067960731.1"/>
</dbReference>
<feature type="compositionally biased region" description="Acidic residues" evidence="5">
    <location>
        <begin position="749"/>
        <end position="764"/>
    </location>
</feature>
<dbReference type="InterPro" id="IPR023393">
    <property type="entry name" value="START-like_dom_sf"/>
</dbReference>
<dbReference type="OrthoDB" id="162126at2759"/>
<dbReference type="GO" id="GO:0008270">
    <property type="term" value="F:zinc ion binding"/>
    <property type="evidence" value="ECO:0007669"/>
    <property type="project" value="UniProtKB-KW"/>
</dbReference>
<evidence type="ECO:0008006" key="10">
    <source>
        <dbReference type="Google" id="ProtNLM"/>
    </source>
</evidence>
<dbReference type="EMBL" id="SHOA02000011">
    <property type="protein sequence ID" value="TDH66002.1"/>
    <property type="molecule type" value="Genomic_DNA"/>
</dbReference>
<evidence type="ECO:0000256" key="3">
    <source>
        <dbReference type="ARBA" id="ARBA00022833"/>
    </source>
</evidence>
<dbReference type="AlphaFoldDB" id="A0A976IBS4"/>
<organism evidence="8 9">
    <name type="scientific">Bremia lactucae</name>
    <name type="common">Lettuce downy mildew</name>
    <dbReference type="NCBI Taxonomy" id="4779"/>
    <lineage>
        <taxon>Eukaryota</taxon>
        <taxon>Sar</taxon>
        <taxon>Stramenopiles</taxon>
        <taxon>Oomycota</taxon>
        <taxon>Peronosporomycetes</taxon>
        <taxon>Peronosporales</taxon>
        <taxon>Peronosporaceae</taxon>
        <taxon>Bremia</taxon>
    </lineage>
</organism>
<keyword evidence="1" id="KW-0479">Metal-binding</keyword>
<name>A0A976IBS4_BRELC</name>
<evidence type="ECO:0000256" key="4">
    <source>
        <dbReference type="PROSITE-ProRule" id="PRU00091"/>
    </source>
</evidence>
<evidence type="ECO:0000259" key="6">
    <source>
        <dbReference type="PROSITE" id="PS50178"/>
    </source>
</evidence>
<dbReference type="Pfam" id="PF01363">
    <property type="entry name" value="FYVE"/>
    <property type="match status" value="1"/>
</dbReference>
<gene>
    <name evidence="8" type="ORF">CCR75_002634</name>
</gene>
<dbReference type="InterPro" id="IPR002913">
    <property type="entry name" value="START_lipid-bd_dom"/>
</dbReference>
<dbReference type="InterPro" id="IPR017455">
    <property type="entry name" value="Znf_FYVE-rel"/>
</dbReference>
<dbReference type="GO" id="GO:0008289">
    <property type="term" value="F:lipid binding"/>
    <property type="evidence" value="ECO:0007669"/>
    <property type="project" value="InterPro"/>
</dbReference>
<feature type="compositionally biased region" description="Low complexity" evidence="5">
    <location>
        <begin position="12"/>
        <end position="25"/>
    </location>
</feature>
<dbReference type="InterPro" id="IPR011011">
    <property type="entry name" value="Znf_FYVE_PHD"/>
</dbReference>
<dbReference type="PROSITE" id="PS50848">
    <property type="entry name" value="START"/>
    <property type="match status" value="1"/>
</dbReference>
<feature type="region of interest" description="Disordered" evidence="5">
    <location>
        <begin position="515"/>
        <end position="542"/>
    </location>
</feature>
<dbReference type="InterPro" id="IPR013083">
    <property type="entry name" value="Znf_RING/FYVE/PHD"/>
</dbReference>
<feature type="region of interest" description="Disordered" evidence="5">
    <location>
        <begin position="1"/>
        <end position="33"/>
    </location>
</feature>
<feature type="compositionally biased region" description="Low complexity" evidence="5">
    <location>
        <begin position="459"/>
        <end position="471"/>
    </location>
</feature>
<feature type="region of interest" description="Disordered" evidence="5">
    <location>
        <begin position="804"/>
        <end position="827"/>
    </location>
</feature>
<keyword evidence="3" id="KW-0862">Zinc</keyword>
<reference evidence="8 9" key="1">
    <citation type="journal article" date="2021" name="Genome Biol.">
        <title>AFLAP: assembly-free linkage analysis pipeline using k-mers from genome sequencing data.</title>
        <authorList>
            <person name="Fletcher K."/>
            <person name="Zhang L."/>
            <person name="Gil J."/>
            <person name="Han R."/>
            <person name="Cavanaugh K."/>
            <person name="Michelmore R."/>
        </authorList>
    </citation>
    <scope>NUCLEOTIDE SEQUENCE [LARGE SCALE GENOMIC DNA]</scope>
    <source>
        <strain evidence="8 9">SF5</strain>
    </source>
</reference>
<feature type="region of interest" description="Disordered" evidence="5">
    <location>
        <begin position="416"/>
        <end position="472"/>
    </location>
</feature>
<dbReference type="Gene3D" id="3.30.40.10">
    <property type="entry name" value="Zinc/RING finger domain, C3HC4 (zinc finger)"/>
    <property type="match status" value="1"/>
</dbReference>
<evidence type="ECO:0000313" key="9">
    <source>
        <dbReference type="Proteomes" id="UP000294530"/>
    </source>
</evidence>
<feature type="compositionally biased region" description="Polar residues" evidence="5">
    <location>
        <begin position="532"/>
        <end position="542"/>
    </location>
</feature>